<protein>
    <recommendedName>
        <fullName evidence="2">histidine kinase</fullName>
        <ecNumber evidence="2">2.7.13.3</ecNumber>
    </recommendedName>
</protein>
<dbReference type="CDD" id="cd16917">
    <property type="entry name" value="HATPase_UhpB-NarQ-NarX-like"/>
    <property type="match status" value="1"/>
</dbReference>
<evidence type="ECO:0000256" key="2">
    <source>
        <dbReference type="ARBA" id="ARBA00012438"/>
    </source>
</evidence>
<keyword evidence="7" id="KW-0067">ATP-binding</keyword>
<evidence type="ECO:0000256" key="3">
    <source>
        <dbReference type="ARBA" id="ARBA00022553"/>
    </source>
</evidence>
<gene>
    <name evidence="10" type="ORF">MNBD_BACTEROID02-498</name>
</gene>
<evidence type="ECO:0000256" key="6">
    <source>
        <dbReference type="ARBA" id="ARBA00022777"/>
    </source>
</evidence>
<dbReference type="PROSITE" id="PS50005">
    <property type="entry name" value="TPR"/>
    <property type="match status" value="1"/>
</dbReference>
<keyword evidence="6" id="KW-0418">Kinase</keyword>
<dbReference type="GO" id="GO:0005524">
    <property type="term" value="F:ATP binding"/>
    <property type="evidence" value="ECO:0007669"/>
    <property type="project" value="UniProtKB-KW"/>
</dbReference>
<dbReference type="InterPro" id="IPR050482">
    <property type="entry name" value="Sensor_HK_TwoCompSys"/>
</dbReference>
<keyword evidence="8" id="KW-0472">Membrane</keyword>
<dbReference type="InterPro" id="IPR019734">
    <property type="entry name" value="TPR_rpt"/>
</dbReference>
<dbReference type="InterPro" id="IPR011712">
    <property type="entry name" value="Sig_transdc_His_kin_sub3_dim/P"/>
</dbReference>
<dbReference type="Gene3D" id="1.25.40.10">
    <property type="entry name" value="Tetratricopeptide repeat domain"/>
    <property type="match status" value="1"/>
</dbReference>
<proteinExistence type="predicted"/>
<accession>A0A3B0QUF5</accession>
<name>A0A3B0QUF5_9ZZZZ</name>
<organism evidence="10">
    <name type="scientific">hydrothermal vent metagenome</name>
    <dbReference type="NCBI Taxonomy" id="652676"/>
    <lineage>
        <taxon>unclassified sequences</taxon>
        <taxon>metagenomes</taxon>
        <taxon>ecological metagenomes</taxon>
    </lineage>
</organism>
<feature type="transmembrane region" description="Helical" evidence="8">
    <location>
        <begin position="420"/>
        <end position="439"/>
    </location>
</feature>
<evidence type="ECO:0000256" key="5">
    <source>
        <dbReference type="ARBA" id="ARBA00022741"/>
    </source>
</evidence>
<keyword evidence="5" id="KW-0547">Nucleotide-binding</keyword>
<dbReference type="InterPro" id="IPR036890">
    <property type="entry name" value="HATPase_C_sf"/>
</dbReference>
<dbReference type="AlphaFoldDB" id="A0A3B0QUF5"/>
<dbReference type="GO" id="GO:0016020">
    <property type="term" value="C:membrane"/>
    <property type="evidence" value="ECO:0007669"/>
    <property type="project" value="InterPro"/>
</dbReference>
<evidence type="ECO:0000256" key="1">
    <source>
        <dbReference type="ARBA" id="ARBA00000085"/>
    </source>
</evidence>
<dbReference type="InterPro" id="IPR005467">
    <property type="entry name" value="His_kinase_dom"/>
</dbReference>
<evidence type="ECO:0000256" key="7">
    <source>
        <dbReference type="ARBA" id="ARBA00022840"/>
    </source>
</evidence>
<dbReference type="GO" id="GO:0000155">
    <property type="term" value="F:phosphorelay sensor kinase activity"/>
    <property type="evidence" value="ECO:0007669"/>
    <property type="project" value="InterPro"/>
</dbReference>
<keyword evidence="8" id="KW-0812">Transmembrane</keyword>
<evidence type="ECO:0000259" key="9">
    <source>
        <dbReference type="PROSITE" id="PS50109"/>
    </source>
</evidence>
<dbReference type="PROSITE" id="PS50109">
    <property type="entry name" value="HIS_KIN"/>
    <property type="match status" value="1"/>
</dbReference>
<feature type="domain" description="Histidine kinase" evidence="9">
    <location>
        <begin position="479"/>
        <end position="666"/>
    </location>
</feature>
<evidence type="ECO:0000256" key="8">
    <source>
        <dbReference type="SAM" id="Phobius"/>
    </source>
</evidence>
<dbReference type="SMART" id="SM00387">
    <property type="entry name" value="HATPase_c"/>
    <property type="match status" value="1"/>
</dbReference>
<dbReference type="GO" id="GO:0046983">
    <property type="term" value="F:protein dimerization activity"/>
    <property type="evidence" value="ECO:0007669"/>
    <property type="project" value="InterPro"/>
</dbReference>
<dbReference type="Pfam" id="PF07730">
    <property type="entry name" value="HisKA_3"/>
    <property type="match status" value="1"/>
</dbReference>
<dbReference type="SUPFAM" id="SSF48452">
    <property type="entry name" value="TPR-like"/>
    <property type="match status" value="2"/>
</dbReference>
<dbReference type="EMBL" id="UOEB01000072">
    <property type="protein sequence ID" value="VAV83347.1"/>
    <property type="molecule type" value="Genomic_DNA"/>
</dbReference>
<sequence length="666" mass="77367">MLFTANAQHKEVTDSLSQKDILDNKLQQALQKYDFDKALIIIDSIEQYGIKTKDSLFIAYAYDAKVTIYQFQHTITKAKPYIIKNIDIYKHYNYSSNIIESYAILASLIRQEGKLDSSFYYLNKATKYITDTTLTRSIKYLYNQKSLSFANTKHVDSSLYYTFKRIALIKNDNPYELSNAYMELALTFSKFYDYPKALQYINKAIAVLEKSKTKLSITTSRALIMKCNILLYLKQYNDIEEVANKTLDILKQKKFPEFETQLNITLSKLYWNKNQPEKANTFLSDTLIENKKISSSTLFDFYLTQLEQNLYKKDWKSSKILIEKLNILITKTSSLNKKQQFYKLSSNYWAKVKDFKKSYDAQSQYLNIVEQTNNRQQTYIIYDLENKYQLTKKDEEIAKQQLVLEQNKTAMLKKKSEFRVALFGGLLLLITSMGIWLFYRQRQKLKNKEIETLIAQKELNKLSALIEGEEKERKRIAQDLHDGINGDLSVIKYKITSVNQDNFETGEKEEFEQAVLMLDNAIEQVRHISHNLAPPSLQNFNLIEAIQQYCNKIAASNSLKINFQSYGELFTLNKDTETAIYRIIQEALNNIVKHSKASEALVQINTHDNNNLLITIEDNGIGFNPNNNYKGLGLKNIRSRIELLKGDLNIESNNTGTSIQININLN</sequence>
<keyword evidence="8" id="KW-1133">Transmembrane helix</keyword>
<dbReference type="Pfam" id="PF02518">
    <property type="entry name" value="HATPase_c"/>
    <property type="match status" value="1"/>
</dbReference>
<dbReference type="PANTHER" id="PTHR24421">
    <property type="entry name" value="NITRATE/NITRITE SENSOR PROTEIN NARX-RELATED"/>
    <property type="match status" value="1"/>
</dbReference>
<reference evidence="10" key="1">
    <citation type="submission" date="2018-06" db="EMBL/GenBank/DDBJ databases">
        <authorList>
            <person name="Zhirakovskaya E."/>
        </authorList>
    </citation>
    <scope>NUCLEOTIDE SEQUENCE</scope>
</reference>
<dbReference type="InterPro" id="IPR011990">
    <property type="entry name" value="TPR-like_helical_dom_sf"/>
</dbReference>
<dbReference type="PANTHER" id="PTHR24421:SF10">
    <property type="entry name" value="NITRATE_NITRITE SENSOR PROTEIN NARQ"/>
    <property type="match status" value="1"/>
</dbReference>
<dbReference type="SUPFAM" id="SSF55874">
    <property type="entry name" value="ATPase domain of HSP90 chaperone/DNA topoisomerase II/histidine kinase"/>
    <property type="match status" value="1"/>
</dbReference>
<dbReference type="Gene3D" id="3.30.565.10">
    <property type="entry name" value="Histidine kinase-like ATPase, C-terminal domain"/>
    <property type="match status" value="1"/>
</dbReference>
<comment type="catalytic activity">
    <reaction evidence="1">
        <text>ATP + protein L-histidine = ADP + protein N-phospho-L-histidine.</text>
        <dbReference type="EC" id="2.7.13.3"/>
    </reaction>
</comment>
<evidence type="ECO:0000256" key="4">
    <source>
        <dbReference type="ARBA" id="ARBA00022679"/>
    </source>
</evidence>
<keyword evidence="3" id="KW-0597">Phosphoprotein</keyword>
<dbReference type="InterPro" id="IPR003594">
    <property type="entry name" value="HATPase_dom"/>
</dbReference>
<keyword evidence="4" id="KW-0808">Transferase</keyword>
<dbReference type="EC" id="2.7.13.3" evidence="2"/>
<dbReference type="Gene3D" id="1.20.5.1930">
    <property type="match status" value="1"/>
</dbReference>
<evidence type="ECO:0000313" key="10">
    <source>
        <dbReference type="EMBL" id="VAV83347.1"/>
    </source>
</evidence>